<dbReference type="RefSeq" id="WP_160893701.1">
    <property type="nucleotide sequence ID" value="NZ_WUMU01000006.1"/>
</dbReference>
<dbReference type="Proteomes" id="UP000477911">
    <property type="component" value="Unassembled WGS sequence"/>
</dbReference>
<dbReference type="Pfam" id="PF00903">
    <property type="entry name" value="Glyoxalase"/>
    <property type="match status" value="1"/>
</dbReference>
<reference evidence="2 3" key="1">
    <citation type="submission" date="2019-12" db="EMBL/GenBank/DDBJ databases">
        <authorList>
            <person name="Li M."/>
        </authorList>
    </citation>
    <scope>NUCLEOTIDE SEQUENCE [LARGE SCALE GENOMIC DNA]</scope>
    <source>
        <strain evidence="2 3">GBMRC 2024</strain>
    </source>
</reference>
<evidence type="ECO:0000313" key="2">
    <source>
        <dbReference type="EMBL" id="MXN17903.1"/>
    </source>
</evidence>
<dbReference type="InterPro" id="IPR029068">
    <property type="entry name" value="Glyas_Bleomycin-R_OHBP_Dase"/>
</dbReference>
<sequence>MKNDTQPRFPVCALRSVELSVPDVAAAVAFYTETWGLAESARDTARVYLRGTGMDPYLVALSEGAPAILSVTYRADPGTDLATLRKRMLAAGAGIGADADGEIAALDLEGGGTGFALRDPFGRCIRVVQNDLLRVPVPGAAAHARPTRLAHVNINTPDQDRELAFFVEGMGFQLTDVTPIMGFLRCNPDHHAVVLARAEVTTLNHIAFLHDSWEEVMMAAGRMVDSGRRIEWGPGRHGPGDNVFTYFLDDNGFVIEHTAEILEVDDGYRVGGPADWTWPEGRSDQWGITVLKSDTCKQAQLAIPFT</sequence>
<dbReference type="InterPro" id="IPR004360">
    <property type="entry name" value="Glyas_Fos-R_dOase_dom"/>
</dbReference>
<feature type="domain" description="VOC" evidence="1">
    <location>
        <begin position="13"/>
        <end position="130"/>
    </location>
</feature>
<accession>A0A6L7G5H2</accession>
<protein>
    <submittedName>
        <fullName evidence="2">Glyoxalase</fullName>
    </submittedName>
</protein>
<organism evidence="2 3">
    <name type="scientific">Pseudooceanicola albus</name>
    <dbReference type="NCBI Taxonomy" id="2692189"/>
    <lineage>
        <taxon>Bacteria</taxon>
        <taxon>Pseudomonadati</taxon>
        <taxon>Pseudomonadota</taxon>
        <taxon>Alphaproteobacteria</taxon>
        <taxon>Rhodobacterales</taxon>
        <taxon>Paracoccaceae</taxon>
        <taxon>Pseudooceanicola</taxon>
    </lineage>
</organism>
<keyword evidence="3" id="KW-1185">Reference proteome</keyword>
<name>A0A6L7G5H2_9RHOB</name>
<evidence type="ECO:0000313" key="3">
    <source>
        <dbReference type="Proteomes" id="UP000477911"/>
    </source>
</evidence>
<dbReference type="PROSITE" id="PS51819">
    <property type="entry name" value="VOC"/>
    <property type="match status" value="2"/>
</dbReference>
<feature type="domain" description="VOC" evidence="1">
    <location>
        <begin position="148"/>
        <end position="260"/>
    </location>
</feature>
<dbReference type="AlphaFoldDB" id="A0A6L7G5H2"/>
<gene>
    <name evidence="2" type="ORF">GR170_08655</name>
</gene>
<dbReference type="Gene3D" id="3.10.180.10">
    <property type="entry name" value="2,3-Dihydroxybiphenyl 1,2-Dioxygenase, domain 1"/>
    <property type="match status" value="2"/>
</dbReference>
<dbReference type="SUPFAM" id="SSF54593">
    <property type="entry name" value="Glyoxalase/Bleomycin resistance protein/Dihydroxybiphenyl dioxygenase"/>
    <property type="match status" value="1"/>
</dbReference>
<dbReference type="InterPro" id="IPR037523">
    <property type="entry name" value="VOC_core"/>
</dbReference>
<dbReference type="EMBL" id="WUMU01000006">
    <property type="protein sequence ID" value="MXN17903.1"/>
    <property type="molecule type" value="Genomic_DNA"/>
</dbReference>
<proteinExistence type="predicted"/>
<comment type="caution">
    <text evidence="2">The sequence shown here is derived from an EMBL/GenBank/DDBJ whole genome shotgun (WGS) entry which is preliminary data.</text>
</comment>
<evidence type="ECO:0000259" key="1">
    <source>
        <dbReference type="PROSITE" id="PS51819"/>
    </source>
</evidence>